<dbReference type="EMBL" id="JAUTDP010000004">
    <property type="protein sequence ID" value="KAK3399683.1"/>
    <property type="molecule type" value="Genomic_DNA"/>
</dbReference>
<evidence type="ECO:0000313" key="2">
    <source>
        <dbReference type="Proteomes" id="UP001281003"/>
    </source>
</evidence>
<gene>
    <name evidence="1" type="ORF">B0T20DRAFT_477522</name>
</gene>
<evidence type="ECO:0000313" key="1">
    <source>
        <dbReference type="EMBL" id="KAK3399683.1"/>
    </source>
</evidence>
<organism evidence="1 2">
    <name type="scientific">Sordaria brevicollis</name>
    <dbReference type="NCBI Taxonomy" id="83679"/>
    <lineage>
        <taxon>Eukaryota</taxon>
        <taxon>Fungi</taxon>
        <taxon>Dikarya</taxon>
        <taxon>Ascomycota</taxon>
        <taxon>Pezizomycotina</taxon>
        <taxon>Sordariomycetes</taxon>
        <taxon>Sordariomycetidae</taxon>
        <taxon>Sordariales</taxon>
        <taxon>Sordariaceae</taxon>
        <taxon>Sordaria</taxon>
    </lineage>
</organism>
<name>A0AAE0UD40_SORBR</name>
<accession>A0AAE0UD40</accession>
<comment type="caution">
    <text evidence="1">The sequence shown here is derived from an EMBL/GenBank/DDBJ whole genome shotgun (WGS) entry which is preliminary data.</text>
</comment>
<dbReference type="AlphaFoldDB" id="A0AAE0UD40"/>
<dbReference type="Proteomes" id="UP001281003">
    <property type="component" value="Unassembled WGS sequence"/>
</dbReference>
<sequence length="130" mass="14412">MATIGQSRPIIAELHAKLSGNEKKGGPWKEGDDPVSHVLGDMAYKNEPGFLAGEQWGIRQKAHQIRNRNGLSQAVIADIPSTPEQERMVVATLRSDSLNEVNIVDKPTHRTSRAGQVWWKDLRGMSEADM</sequence>
<reference evidence="1" key="1">
    <citation type="journal article" date="2023" name="Mol. Phylogenet. Evol.">
        <title>Genome-scale phylogeny and comparative genomics of the fungal order Sordariales.</title>
        <authorList>
            <person name="Hensen N."/>
            <person name="Bonometti L."/>
            <person name="Westerberg I."/>
            <person name="Brannstrom I.O."/>
            <person name="Guillou S."/>
            <person name="Cros-Aarteil S."/>
            <person name="Calhoun S."/>
            <person name="Haridas S."/>
            <person name="Kuo A."/>
            <person name="Mondo S."/>
            <person name="Pangilinan J."/>
            <person name="Riley R."/>
            <person name="LaButti K."/>
            <person name="Andreopoulos B."/>
            <person name="Lipzen A."/>
            <person name="Chen C."/>
            <person name="Yan M."/>
            <person name="Daum C."/>
            <person name="Ng V."/>
            <person name="Clum A."/>
            <person name="Steindorff A."/>
            <person name="Ohm R.A."/>
            <person name="Martin F."/>
            <person name="Silar P."/>
            <person name="Natvig D.O."/>
            <person name="Lalanne C."/>
            <person name="Gautier V."/>
            <person name="Ament-Velasquez S.L."/>
            <person name="Kruys A."/>
            <person name="Hutchinson M.I."/>
            <person name="Powell A.J."/>
            <person name="Barry K."/>
            <person name="Miller A.N."/>
            <person name="Grigoriev I.V."/>
            <person name="Debuchy R."/>
            <person name="Gladieux P."/>
            <person name="Hiltunen Thoren M."/>
            <person name="Johannesson H."/>
        </authorList>
    </citation>
    <scope>NUCLEOTIDE SEQUENCE</scope>
    <source>
        <strain evidence="1">FGSC 1904</strain>
    </source>
</reference>
<reference evidence="1" key="2">
    <citation type="submission" date="2023-07" db="EMBL/GenBank/DDBJ databases">
        <authorList>
            <consortium name="Lawrence Berkeley National Laboratory"/>
            <person name="Haridas S."/>
            <person name="Hensen N."/>
            <person name="Bonometti L."/>
            <person name="Westerberg I."/>
            <person name="Brannstrom I.O."/>
            <person name="Guillou S."/>
            <person name="Cros-Aarteil S."/>
            <person name="Calhoun S."/>
            <person name="Kuo A."/>
            <person name="Mondo S."/>
            <person name="Pangilinan J."/>
            <person name="Riley R."/>
            <person name="LaButti K."/>
            <person name="Andreopoulos B."/>
            <person name="Lipzen A."/>
            <person name="Chen C."/>
            <person name="Yanf M."/>
            <person name="Daum C."/>
            <person name="Ng V."/>
            <person name="Clum A."/>
            <person name="Steindorff A."/>
            <person name="Ohm R."/>
            <person name="Martin F."/>
            <person name="Silar P."/>
            <person name="Natvig D."/>
            <person name="Lalanne C."/>
            <person name="Gautier V."/>
            <person name="Ament-velasquez S.L."/>
            <person name="Kruys A."/>
            <person name="Hutchinson M.I."/>
            <person name="Powell A.J."/>
            <person name="Barry K."/>
            <person name="Miller A.N."/>
            <person name="Grigoriev I.V."/>
            <person name="Debuchy R."/>
            <person name="Gladieux P."/>
            <person name="Thoren M.H."/>
            <person name="Johannesson H."/>
        </authorList>
    </citation>
    <scope>NUCLEOTIDE SEQUENCE</scope>
    <source>
        <strain evidence="1">FGSC 1904</strain>
    </source>
</reference>
<proteinExistence type="predicted"/>
<protein>
    <submittedName>
        <fullName evidence="1">Uncharacterized protein</fullName>
    </submittedName>
</protein>
<keyword evidence="2" id="KW-1185">Reference proteome</keyword>